<sequence length="117" mass="13192">MSCGSVSSSWIQFNDSKKNVKNEFMISCVYSSSAVSDPCKTLKIRPDAFEFEINKAYRKLALPLVLPKKQKKAGSSRGRKPITKPIRQKSMKGEDGTLYVPPKKVNHMKYPKVEVLP</sequence>
<comment type="caution">
    <text evidence="2">The sequence shown here is derived from an EMBL/GenBank/DDBJ whole genome shotgun (WGS) entry which is preliminary data.</text>
</comment>
<feature type="compositionally biased region" description="Basic residues" evidence="1">
    <location>
        <begin position="68"/>
        <end position="90"/>
    </location>
</feature>
<gene>
    <name evidence="2" type="ORF">Fot_41675</name>
</gene>
<evidence type="ECO:0000313" key="2">
    <source>
        <dbReference type="EMBL" id="KAL2488383.1"/>
    </source>
</evidence>
<proteinExistence type="predicted"/>
<feature type="region of interest" description="Disordered" evidence="1">
    <location>
        <begin position="68"/>
        <end position="103"/>
    </location>
</feature>
<protein>
    <submittedName>
        <fullName evidence="2">DnaJ protein</fullName>
    </submittedName>
</protein>
<dbReference type="EMBL" id="JBFOLJ010000012">
    <property type="protein sequence ID" value="KAL2488383.1"/>
    <property type="molecule type" value="Genomic_DNA"/>
</dbReference>
<evidence type="ECO:0000313" key="3">
    <source>
        <dbReference type="Proteomes" id="UP001604277"/>
    </source>
</evidence>
<organism evidence="2 3">
    <name type="scientific">Forsythia ovata</name>
    <dbReference type="NCBI Taxonomy" id="205694"/>
    <lineage>
        <taxon>Eukaryota</taxon>
        <taxon>Viridiplantae</taxon>
        <taxon>Streptophyta</taxon>
        <taxon>Embryophyta</taxon>
        <taxon>Tracheophyta</taxon>
        <taxon>Spermatophyta</taxon>
        <taxon>Magnoliopsida</taxon>
        <taxon>eudicotyledons</taxon>
        <taxon>Gunneridae</taxon>
        <taxon>Pentapetalae</taxon>
        <taxon>asterids</taxon>
        <taxon>lamiids</taxon>
        <taxon>Lamiales</taxon>
        <taxon>Oleaceae</taxon>
        <taxon>Forsythieae</taxon>
        <taxon>Forsythia</taxon>
    </lineage>
</organism>
<name>A0ABD1RJ41_9LAMI</name>
<dbReference type="AlphaFoldDB" id="A0ABD1RJ41"/>
<evidence type="ECO:0000256" key="1">
    <source>
        <dbReference type="SAM" id="MobiDB-lite"/>
    </source>
</evidence>
<reference evidence="3" key="1">
    <citation type="submission" date="2024-07" db="EMBL/GenBank/DDBJ databases">
        <title>Two chromosome-level genome assemblies of Korean endemic species Abeliophyllum distichum and Forsythia ovata (Oleaceae).</title>
        <authorList>
            <person name="Jang H."/>
        </authorList>
    </citation>
    <scope>NUCLEOTIDE SEQUENCE [LARGE SCALE GENOMIC DNA]</scope>
</reference>
<keyword evidence="3" id="KW-1185">Reference proteome</keyword>
<accession>A0ABD1RJ41</accession>
<dbReference type="Proteomes" id="UP001604277">
    <property type="component" value="Unassembled WGS sequence"/>
</dbReference>